<dbReference type="KEGG" id="lbi:LEPBI_I1079"/>
<gene>
    <name evidence="3" type="ordered locus">LEPBI_I1079</name>
</gene>
<dbReference type="HOGENOM" id="CLU_000445_69_17_12"/>
<evidence type="ECO:0000259" key="2">
    <source>
        <dbReference type="PROSITE" id="PS50110"/>
    </source>
</evidence>
<dbReference type="InterPro" id="IPR052893">
    <property type="entry name" value="TCS_response_regulator"/>
</dbReference>
<dbReference type="InterPro" id="IPR001789">
    <property type="entry name" value="Sig_transdc_resp-reg_receiver"/>
</dbReference>
<dbReference type="RefSeq" id="WP_012388082.1">
    <property type="nucleotide sequence ID" value="NC_010602.1"/>
</dbReference>
<dbReference type="AlphaFoldDB" id="B0SN13"/>
<name>B0SN13_LEPBP</name>
<dbReference type="InterPro" id="IPR011006">
    <property type="entry name" value="CheY-like_superfamily"/>
</dbReference>
<dbReference type="PANTHER" id="PTHR44520">
    <property type="entry name" value="RESPONSE REGULATOR RCP1-RELATED"/>
    <property type="match status" value="1"/>
</dbReference>
<evidence type="ECO:0000313" key="3">
    <source>
        <dbReference type="EMBL" id="ABZ97200.1"/>
    </source>
</evidence>
<proteinExistence type="predicted"/>
<dbReference type="Gene3D" id="3.40.50.2300">
    <property type="match status" value="1"/>
</dbReference>
<dbReference type="GO" id="GO:0000160">
    <property type="term" value="P:phosphorelay signal transduction system"/>
    <property type="evidence" value="ECO:0007669"/>
    <property type="project" value="InterPro"/>
</dbReference>
<protein>
    <submittedName>
        <fullName evidence="3">Putative two-component response regulator</fullName>
    </submittedName>
</protein>
<keyword evidence="1" id="KW-0597">Phosphoprotein</keyword>
<evidence type="ECO:0000256" key="1">
    <source>
        <dbReference type="PROSITE-ProRule" id="PRU00169"/>
    </source>
</evidence>
<dbReference type="Proteomes" id="UP000001847">
    <property type="component" value="Chromosome I"/>
</dbReference>
<dbReference type="EMBL" id="CP000786">
    <property type="protein sequence ID" value="ABZ97200.1"/>
    <property type="molecule type" value="Genomic_DNA"/>
</dbReference>
<dbReference type="Pfam" id="PF00072">
    <property type="entry name" value="Response_reg"/>
    <property type="match status" value="1"/>
</dbReference>
<keyword evidence="4" id="KW-1185">Reference proteome</keyword>
<feature type="modified residue" description="4-aspartylphosphate" evidence="1">
    <location>
        <position position="62"/>
    </location>
</feature>
<dbReference type="PROSITE" id="PS50110">
    <property type="entry name" value="RESPONSE_REGULATORY"/>
    <property type="match status" value="1"/>
</dbReference>
<dbReference type="BioCyc" id="LBIF456481:LEPBI_RS05295-MONOMER"/>
<sequence>MNFPNRFLLVDDDPVNNVLTKLTIKRTFNSVEIIDFTEPDEALAFIKEECENSPTPSLLLLDINMPSLSGWEVLERLSEIEGAVKKYFVIFMLSSSVDPSDRDRAQKNPIVTGYFEKPLLQEQLLELPPMFHSNLEES</sequence>
<feature type="domain" description="Response regulatory" evidence="2">
    <location>
        <begin position="6"/>
        <end position="132"/>
    </location>
</feature>
<dbReference type="STRING" id="456481.LEPBI_I1079"/>
<reference evidence="3 4" key="1">
    <citation type="journal article" date="2008" name="PLoS ONE">
        <title>Genome sequence of the saprophyte Leptospira biflexa provides insights into the evolution of Leptospira and the pathogenesis of leptospirosis.</title>
        <authorList>
            <person name="Picardeau M."/>
            <person name="Bulach D.M."/>
            <person name="Bouchier C."/>
            <person name="Zuerner R.L."/>
            <person name="Zidane N."/>
            <person name="Wilson P.J."/>
            <person name="Creno S."/>
            <person name="Kuczek E.S."/>
            <person name="Bommezzadri S."/>
            <person name="Davis J.C."/>
            <person name="McGrath A."/>
            <person name="Johnson M.J."/>
            <person name="Boursaux-Eude C."/>
            <person name="Seemann T."/>
            <person name="Rouy Z."/>
            <person name="Coppel R.L."/>
            <person name="Rood J.I."/>
            <person name="Lajus A."/>
            <person name="Davies J.K."/>
            <person name="Medigue C."/>
            <person name="Adler B."/>
        </authorList>
    </citation>
    <scope>NUCLEOTIDE SEQUENCE [LARGE SCALE GENOMIC DNA]</scope>
    <source>
        <strain evidence="4">Patoc 1 / ATCC 23582 / Paris</strain>
    </source>
</reference>
<evidence type="ECO:0000313" key="4">
    <source>
        <dbReference type="Proteomes" id="UP000001847"/>
    </source>
</evidence>
<organism evidence="3 4">
    <name type="scientific">Leptospira biflexa serovar Patoc (strain Patoc 1 / ATCC 23582 / Paris)</name>
    <dbReference type="NCBI Taxonomy" id="456481"/>
    <lineage>
        <taxon>Bacteria</taxon>
        <taxon>Pseudomonadati</taxon>
        <taxon>Spirochaetota</taxon>
        <taxon>Spirochaetia</taxon>
        <taxon>Leptospirales</taxon>
        <taxon>Leptospiraceae</taxon>
        <taxon>Leptospira</taxon>
    </lineage>
</organism>
<dbReference type="PANTHER" id="PTHR44520:SF2">
    <property type="entry name" value="RESPONSE REGULATOR RCP1"/>
    <property type="match status" value="1"/>
</dbReference>
<dbReference type="SMART" id="SM00448">
    <property type="entry name" value="REC"/>
    <property type="match status" value="1"/>
</dbReference>
<accession>B0SN13</accession>
<dbReference type="SUPFAM" id="SSF52172">
    <property type="entry name" value="CheY-like"/>
    <property type="match status" value="1"/>
</dbReference>
<dbReference type="OrthoDB" id="9759232at2"/>